<dbReference type="Proteomes" id="UP000054007">
    <property type="component" value="Unassembled WGS sequence"/>
</dbReference>
<dbReference type="EMBL" id="KN880504">
    <property type="protein sequence ID" value="KIY68381.1"/>
    <property type="molecule type" value="Genomic_DNA"/>
</dbReference>
<keyword evidence="16" id="KW-1185">Reference proteome</keyword>
<keyword evidence="7" id="KW-0472">Membrane</keyword>
<dbReference type="CDD" id="cd05471">
    <property type="entry name" value="pepsin_like"/>
    <property type="match status" value="1"/>
</dbReference>
<name>A0A0D7BFI0_9AGAR</name>
<evidence type="ECO:0000256" key="12">
    <source>
        <dbReference type="SAM" id="MobiDB-lite"/>
    </source>
</evidence>
<feature type="compositionally biased region" description="Gly residues" evidence="12">
    <location>
        <begin position="181"/>
        <end position="195"/>
    </location>
</feature>
<sequence>MQLTFPFLGLLAGLILALTASAVPIRSAKRVSMPLQRFESKSTVHPQIRMTQHRNRGLKRLAKMSGREAPSNDALRRNLERRVAMLQEDQVYKRFNVWRPNTDDAENDKRGLIRVGHSNVVVPAAFNGTSSFAHGNHRGFAGAQKGKSNDGGLAAAIGAALGFGGGEADGRGSQSSSSGSSSGGKGGAKASGSGQGAATPSATESAGSPGAGSAGTPTGASASSSASGAVTSDVTAANTPTADNSLGLDIESNDVGYLATVSIGSPAQDFLLLMDSGSADLWVGSDQCQSIETGGDCGQHNFLSTSSGSFKATDKQWQIQYGTGAAAGVIGSDDLTMGNLTLTGHQFGVTTQESQDFTGDTTPFDGIMGLAQSTLSEQGVPTPPEALKSQGLISAAITSYKIPRLADEKNDGEVTFGALDETKFDKNTLVEMDNVSKQGFWEAAIDSGSVDGQDLGLTGRTAILDTGTTLMVIPQDDATAIHQMIDGAADAGDGSFTVPCNTNSSVAMTFGGQEFTIDPRDLAFQPLDDSGTDCISGISAGNVGGANEWLVGDTFLKNAYFSHNVDTNKISLAKLA</sequence>
<protein>
    <submittedName>
        <fullName evidence="15">Acid protease</fullName>
    </submittedName>
</protein>
<dbReference type="InterPro" id="IPR034164">
    <property type="entry name" value="Pepsin-like_dom"/>
</dbReference>
<dbReference type="PROSITE" id="PS00141">
    <property type="entry name" value="ASP_PROTEASE"/>
    <property type="match status" value="1"/>
</dbReference>
<evidence type="ECO:0000259" key="14">
    <source>
        <dbReference type="PROSITE" id="PS51767"/>
    </source>
</evidence>
<evidence type="ECO:0000256" key="7">
    <source>
        <dbReference type="ARBA" id="ARBA00023136"/>
    </source>
</evidence>
<evidence type="ECO:0000256" key="11">
    <source>
        <dbReference type="RuleBase" id="RU000454"/>
    </source>
</evidence>
<keyword evidence="6 11" id="KW-0378">Hydrolase</keyword>
<keyword evidence="4 11" id="KW-0645">Protease</keyword>
<dbReference type="GO" id="GO:0006508">
    <property type="term" value="P:proteolysis"/>
    <property type="evidence" value="ECO:0007669"/>
    <property type="project" value="UniProtKB-KW"/>
</dbReference>
<dbReference type="PROSITE" id="PS51767">
    <property type="entry name" value="PEPTIDASE_A1"/>
    <property type="match status" value="1"/>
</dbReference>
<keyword evidence="13" id="KW-0732">Signal</keyword>
<dbReference type="PRINTS" id="PR00792">
    <property type="entry name" value="PEPSIN"/>
</dbReference>
<dbReference type="PANTHER" id="PTHR47966:SF75">
    <property type="entry name" value="ENDOPEPTIDASE (CTSD), PUTATIVE (AFU_ORTHOLOGUE AFUA_4G07040)-RELATED"/>
    <property type="match status" value="1"/>
</dbReference>
<dbReference type="Gene3D" id="2.40.70.10">
    <property type="entry name" value="Acid Proteases"/>
    <property type="match status" value="2"/>
</dbReference>
<feature type="compositionally biased region" description="Low complexity" evidence="12">
    <location>
        <begin position="171"/>
        <end position="180"/>
    </location>
</feature>
<comment type="subcellular location">
    <subcellularLocation>
        <location evidence="1">Cell membrane</location>
    </subcellularLocation>
</comment>
<feature type="compositionally biased region" description="Low complexity" evidence="12">
    <location>
        <begin position="196"/>
        <end position="208"/>
    </location>
</feature>
<dbReference type="InterPro" id="IPR021109">
    <property type="entry name" value="Peptidase_aspartic_dom_sf"/>
</dbReference>
<accession>A0A0D7BFI0</accession>
<evidence type="ECO:0000256" key="1">
    <source>
        <dbReference type="ARBA" id="ARBA00004236"/>
    </source>
</evidence>
<comment type="similarity">
    <text evidence="2 11">Belongs to the peptidase A1 family.</text>
</comment>
<dbReference type="FunFam" id="2.40.70.10:FF:000008">
    <property type="entry name" value="Cathepsin D"/>
    <property type="match status" value="1"/>
</dbReference>
<dbReference type="Pfam" id="PF00026">
    <property type="entry name" value="Asp"/>
    <property type="match status" value="1"/>
</dbReference>
<evidence type="ECO:0000256" key="13">
    <source>
        <dbReference type="SAM" id="SignalP"/>
    </source>
</evidence>
<gene>
    <name evidence="15" type="ORF">CYLTODRAFT_453635</name>
</gene>
<reference evidence="15 16" key="1">
    <citation type="journal article" date="2015" name="Fungal Genet. Biol.">
        <title>Evolution of novel wood decay mechanisms in Agaricales revealed by the genome sequences of Fistulina hepatica and Cylindrobasidium torrendii.</title>
        <authorList>
            <person name="Floudas D."/>
            <person name="Held B.W."/>
            <person name="Riley R."/>
            <person name="Nagy L.G."/>
            <person name="Koehler G."/>
            <person name="Ransdell A.S."/>
            <person name="Younus H."/>
            <person name="Chow J."/>
            <person name="Chiniquy J."/>
            <person name="Lipzen A."/>
            <person name="Tritt A."/>
            <person name="Sun H."/>
            <person name="Haridas S."/>
            <person name="LaButti K."/>
            <person name="Ohm R.A."/>
            <person name="Kues U."/>
            <person name="Blanchette R.A."/>
            <person name="Grigoriev I.V."/>
            <person name="Minto R.E."/>
            <person name="Hibbett D.S."/>
        </authorList>
    </citation>
    <scope>NUCLEOTIDE SEQUENCE [LARGE SCALE GENOMIC DNA]</scope>
    <source>
        <strain evidence="15 16">FP15055 ss-10</strain>
    </source>
</reference>
<dbReference type="SUPFAM" id="SSF50630">
    <property type="entry name" value="Acid proteases"/>
    <property type="match status" value="1"/>
</dbReference>
<evidence type="ECO:0000313" key="16">
    <source>
        <dbReference type="Proteomes" id="UP000054007"/>
    </source>
</evidence>
<evidence type="ECO:0000256" key="2">
    <source>
        <dbReference type="ARBA" id="ARBA00007447"/>
    </source>
</evidence>
<dbReference type="STRING" id="1314674.A0A0D7BFI0"/>
<dbReference type="GO" id="GO:0004190">
    <property type="term" value="F:aspartic-type endopeptidase activity"/>
    <property type="evidence" value="ECO:0007669"/>
    <property type="project" value="UniProtKB-KW"/>
</dbReference>
<keyword evidence="5 11" id="KW-0064">Aspartyl protease</keyword>
<evidence type="ECO:0000256" key="8">
    <source>
        <dbReference type="ARBA" id="ARBA00023180"/>
    </source>
</evidence>
<dbReference type="AlphaFoldDB" id="A0A0D7BFI0"/>
<proteinExistence type="inferred from homology"/>
<dbReference type="InterPro" id="IPR033121">
    <property type="entry name" value="PEPTIDASE_A1"/>
</dbReference>
<feature type="region of interest" description="Disordered" evidence="12">
    <location>
        <begin position="167"/>
        <end position="226"/>
    </location>
</feature>
<evidence type="ECO:0000256" key="4">
    <source>
        <dbReference type="ARBA" id="ARBA00022670"/>
    </source>
</evidence>
<dbReference type="InterPro" id="IPR001461">
    <property type="entry name" value="Aspartic_peptidase_A1"/>
</dbReference>
<evidence type="ECO:0000313" key="15">
    <source>
        <dbReference type="EMBL" id="KIY68381.1"/>
    </source>
</evidence>
<dbReference type="InterPro" id="IPR001969">
    <property type="entry name" value="Aspartic_peptidase_AS"/>
</dbReference>
<dbReference type="GO" id="GO:0005886">
    <property type="term" value="C:plasma membrane"/>
    <property type="evidence" value="ECO:0007669"/>
    <property type="project" value="UniProtKB-SubCell"/>
</dbReference>
<evidence type="ECO:0000256" key="9">
    <source>
        <dbReference type="ARBA" id="ARBA00023288"/>
    </source>
</evidence>
<feature type="chain" id="PRO_5002317022" evidence="13">
    <location>
        <begin position="23"/>
        <end position="576"/>
    </location>
</feature>
<dbReference type="PANTHER" id="PTHR47966">
    <property type="entry name" value="BETA-SITE APP-CLEAVING ENZYME, ISOFORM A-RELATED"/>
    <property type="match status" value="1"/>
</dbReference>
<keyword evidence="8" id="KW-0325">Glycoprotein</keyword>
<organism evidence="15 16">
    <name type="scientific">Cylindrobasidium torrendii FP15055 ss-10</name>
    <dbReference type="NCBI Taxonomy" id="1314674"/>
    <lineage>
        <taxon>Eukaryota</taxon>
        <taxon>Fungi</taxon>
        <taxon>Dikarya</taxon>
        <taxon>Basidiomycota</taxon>
        <taxon>Agaricomycotina</taxon>
        <taxon>Agaricomycetes</taxon>
        <taxon>Agaricomycetidae</taxon>
        <taxon>Agaricales</taxon>
        <taxon>Marasmiineae</taxon>
        <taxon>Physalacriaceae</taxon>
        <taxon>Cylindrobasidium</taxon>
    </lineage>
</organism>
<feature type="signal peptide" evidence="13">
    <location>
        <begin position="1"/>
        <end position="22"/>
    </location>
</feature>
<feature type="domain" description="Peptidase A1" evidence="14">
    <location>
        <begin position="257"/>
        <end position="573"/>
    </location>
</feature>
<evidence type="ECO:0000256" key="5">
    <source>
        <dbReference type="ARBA" id="ARBA00022750"/>
    </source>
</evidence>
<keyword evidence="9" id="KW-0449">Lipoprotein</keyword>
<keyword evidence="3" id="KW-1003">Cell membrane</keyword>
<feature type="compositionally biased region" description="Low complexity" evidence="12">
    <location>
        <begin position="214"/>
        <end position="226"/>
    </location>
</feature>
<dbReference type="OrthoDB" id="2747330at2759"/>
<feature type="active site" evidence="10">
    <location>
        <position position="465"/>
    </location>
</feature>
<evidence type="ECO:0000256" key="6">
    <source>
        <dbReference type="ARBA" id="ARBA00022801"/>
    </source>
</evidence>
<evidence type="ECO:0000256" key="3">
    <source>
        <dbReference type="ARBA" id="ARBA00022475"/>
    </source>
</evidence>
<feature type="active site" evidence="10">
    <location>
        <position position="275"/>
    </location>
</feature>
<evidence type="ECO:0000256" key="10">
    <source>
        <dbReference type="PIRSR" id="PIRSR601461-1"/>
    </source>
</evidence>
<dbReference type="FunFam" id="2.40.70.10:FF:000060">
    <property type="entry name" value="Aspartic-type endopeptidase ctsD"/>
    <property type="match status" value="1"/>
</dbReference>